<keyword evidence="3" id="KW-1185">Reference proteome</keyword>
<dbReference type="NCBIfam" id="TIGR04336">
    <property type="entry name" value="AmmeMemoSam_B"/>
    <property type="match status" value="1"/>
</dbReference>
<dbReference type="Proteomes" id="UP001211065">
    <property type="component" value="Unassembled WGS sequence"/>
</dbReference>
<dbReference type="CDD" id="cd07361">
    <property type="entry name" value="MEMO_like"/>
    <property type="match status" value="1"/>
</dbReference>
<dbReference type="EMBL" id="JADGJW010000469">
    <property type="protein sequence ID" value="KAJ3216601.1"/>
    <property type="molecule type" value="Genomic_DNA"/>
</dbReference>
<feature type="non-terminal residue" evidence="2">
    <location>
        <position position="1"/>
    </location>
</feature>
<dbReference type="HAMAP" id="MF_00055">
    <property type="entry name" value="MEMO1"/>
    <property type="match status" value="1"/>
</dbReference>
<dbReference type="PANTHER" id="PTHR11060:SF0">
    <property type="entry name" value="PROTEIN MEMO1"/>
    <property type="match status" value="1"/>
</dbReference>
<protein>
    <submittedName>
        <fullName evidence="2">Protein memo1</fullName>
    </submittedName>
</protein>
<reference evidence="2" key="1">
    <citation type="submission" date="2020-05" db="EMBL/GenBank/DDBJ databases">
        <title>Phylogenomic resolution of chytrid fungi.</title>
        <authorList>
            <person name="Stajich J.E."/>
            <person name="Amses K."/>
            <person name="Simmons R."/>
            <person name="Seto K."/>
            <person name="Myers J."/>
            <person name="Bonds A."/>
            <person name="Quandt C.A."/>
            <person name="Barry K."/>
            <person name="Liu P."/>
            <person name="Grigoriev I."/>
            <person name="Longcore J.E."/>
            <person name="James T.Y."/>
        </authorList>
    </citation>
    <scope>NUCLEOTIDE SEQUENCE</scope>
    <source>
        <strain evidence="2">JEL0476</strain>
    </source>
</reference>
<organism evidence="2 3">
    <name type="scientific">Clydaea vesicula</name>
    <dbReference type="NCBI Taxonomy" id="447962"/>
    <lineage>
        <taxon>Eukaryota</taxon>
        <taxon>Fungi</taxon>
        <taxon>Fungi incertae sedis</taxon>
        <taxon>Chytridiomycota</taxon>
        <taxon>Chytridiomycota incertae sedis</taxon>
        <taxon>Chytridiomycetes</taxon>
        <taxon>Lobulomycetales</taxon>
        <taxon>Lobulomycetaceae</taxon>
        <taxon>Clydaea</taxon>
    </lineage>
</organism>
<accession>A0AAD5TYA6</accession>
<evidence type="ECO:0000256" key="1">
    <source>
        <dbReference type="ARBA" id="ARBA00006315"/>
    </source>
</evidence>
<name>A0AAD5TYA6_9FUNG</name>
<sequence>MLKRKSSHAGSWYSDDPKLLQSQLTSLIQKNTTTTQLDSSSSSIKALIVPHAGYSYSANTASFSYSKLNQNTFIKTIFILGPSHHYYLQGCALTQCSEYETPLGNLTVDTDLIKELFETGQFEYMTLDTDENEHSIEMQLPFISFMLKKNLNFKIVPILVGNLTSKNTNILANIFSKYMVDTESMFLISSDFCHWGSRFRYTYGIDDELPIYESIENLDRKAMELIESLCPEKFNSYLKKTKN</sequence>
<dbReference type="PANTHER" id="PTHR11060">
    <property type="entry name" value="PROTEIN MEMO1"/>
    <property type="match status" value="1"/>
</dbReference>
<evidence type="ECO:0000313" key="3">
    <source>
        <dbReference type="Proteomes" id="UP001211065"/>
    </source>
</evidence>
<dbReference type="AlphaFoldDB" id="A0AAD5TYA6"/>
<proteinExistence type="inferred from homology"/>
<comment type="similarity">
    <text evidence="1">Belongs to the MEMO1 family.</text>
</comment>
<dbReference type="InterPro" id="IPR002737">
    <property type="entry name" value="MEMO1_fam"/>
</dbReference>
<evidence type="ECO:0000313" key="2">
    <source>
        <dbReference type="EMBL" id="KAJ3216601.1"/>
    </source>
</evidence>
<comment type="caution">
    <text evidence="2">The sequence shown here is derived from an EMBL/GenBank/DDBJ whole genome shotgun (WGS) entry which is preliminary data.</text>
</comment>
<gene>
    <name evidence="2" type="primary">MEMO1</name>
    <name evidence="2" type="ORF">HK099_005794</name>
</gene>
<dbReference type="Gene3D" id="3.40.830.10">
    <property type="entry name" value="LigB-like"/>
    <property type="match status" value="1"/>
</dbReference>
<dbReference type="Pfam" id="PF01875">
    <property type="entry name" value="Memo"/>
    <property type="match status" value="1"/>
</dbReference>